<feature type="non-terminal residue" evidence="1">
    <location>
        <position position="532"/>
    </location>
</feature>
<accession>G4ZFW4</accession>
<name>G4ZFW4_PHYSP</name>
<keyword evidence="2" id="KW-1185">Reference proteome</keyword>
<dbReference type="GeneID" id="20653048"/>
<organism evidence="1 2">
    <name type="scientific">Phytophthora sojae (strain P6497)</name>
    <name type="common">Soybean stem and root rot agent</name>
    <name type="synonym">Phytophthora megasperma f. sp. glycines</name>
    <dbReference type="NCBI Taxonomy" id="1094619"/>
    <lineage>
        <taxon>Eukaryota</taxon>
        <taxon>Sar</taxon>
        <taxon>Stramenopiles</taxon>
        <taxon>Oomycota</taxon>
        <taxon>Peronosporomycetes</taxon>
        <taxon>Peronosporales</taxon>
        <taxon>Peronosporaceae</taxon>
        <taxon>Phytophthora</taxon>
    </lineage>
</organism>
<dbReference type="InterPro" id="IPR015003">
    <property type="entry name" value="DUF1853"/>
</dbReference>
<dbReference type="InParanoid" id="G4ZFW4"/>
<dbReference type="EMBL" id="JH159154">
    <property type="protein sequence ID" value="EGZ16648.1"/>
    <property type="molecule type" value="Genomic_DNA"/>
</dbReference>
<dbReference type="RefSeq" id="XP_009525706.1">
    <property type="nucleotide sequence ID" value="XM_009527411.1"/>
</dbReference>
<gene>
    <name evidence="1" type="ORF">PHYSODRAFT_454943</name>
</gene>
<dbReference type="OMA" id="KLHWLSP"/>
<dbReference type="Pfam" id="PF08907">
    <property type="entry name" value="DUF1853"/>
    <property type="match status" value="1"/>
</dbReference>
<dbReference type="KEGG" id="psoj:PHYSODRAFT_454943"/>
<reference evidence="1 2" key="1">
    <citation type="journal article" date="2006" name="Science">
        <title>Phytophthora genome sequences uncover evolutionary origins and mechanisms of pathogenesis.</title>
        <authorList>
            <person name="Tyler B.M."/>
            <person name="Tripathy S."/>
            <person name="Zhang X."/>
            <person name="Dehal P."/>
            <person name="Jiang R.H."/>
            <person name="Aerts A."/>
            <person name="Arredondo F.D."/>
            <person name="Baxter L."/>
            <person name="Bensasson D."/>
            <person name="Beynon J.L."/>
            <person name="Chapman J."/>
            <person name="Damasceno C.M."/>
            <person name="Dorrance A.E."/>
            <person name="Dou D."/>
            <person name="Dickerman A.W."/>
            <person name="Dubchak I.L."/>
            <person name="Garbelotto M."/>
            <person name="Gijzen M."/>
            <person name="Gordon S.G."/>
            <person name="Govers F."/>
            <person name="Grunwald N.J."/>
            <person name="Huang W."/>
            <person name="Ivors K.L."/>
            <person name="Jones R.W."/>
            <person name="Kamoun S."/>
            <person name="Krampis K."/>
            <person name="Lamour K.H."/>
            <person name="Lee M.K."/>
            <person name="McDonald W.H."/>
            <person name="Medina M."/>
            <person name="Meijer H.J."/>
            <person name="Nordberg E.K."/>
            <person name="Maclean D.J."/>
            <person name="Ospina-Giraldo M.D."/>
            <person name="Morris P.F."/>
            <person name="Phuntumart V."/>
            <person name="Putnam N.H."/>
            <person name="Rash S."/>
            <person name="Rose J.K."/>
            <person name="Sakihama Y."/>
            <person name="Salamov A.A."/>
            <person name="Savidor A."/>
            <person name="Scheuring C.F."/>
            <person name="Smith B.M."/>
            <person name="Sobral B.W."/>
            <person name="Terry A."/>
            <person name="Torto-Alalibo T.A."/>
            <person name="Win J."/>
            <person name="Xu Z."/>
            <person name="Zhang H."/>
            <person name="Grigoriev I.V."/>
            <person name="Rokhsar D.S."/>
            <person name="Boore J.L."/>
        </authorList>
    </citation>
    <scope>NUCLEOTIDE SEQUENCE [LARGE SCALE GENOMIC DNA]</scope>
    <source>
        <strain evidence="1 2">P6497</strain>
    </source>
</reference>
<dbReference type="STRING" id="1094619.G4ZFW4"/>
<dbReference type="AlphaFoldDB" id="G4ZFW4"/>
<dbReference type="Proteomes" id="UP000002640">
    <property type="component" value="Unassembled WGS sequence"/>
</dbReference>
<dbReference type="SMR" id="G4ZFW4"/>
<evidence type="ECO:0000313" key="2">
    <source>
        <dbReference type="Proteomes" id="UP000002640"/>
    </source>
</evidence>
<protein>
    <submittedName>
        <fullName evidence="1">Uncharacterized protein</fullName>
    </submittedName>
</protein>
<sequence>MPKVVRDLLWTVTSPHMLSGDRFPVLPPEFGVEALECDVVIDWLNSLIEDPAPLLAFMQETTSTGRSLALGVYFSTLLEFWLRFCPHLGMEKMEIGKQIVSSTNRTVGQLKFLFRCKFTSMEEYRDFHVESSVKFFLLNPIDSNSNGFIETTSEDSSPTERDSYVPLEQFVGPHLGENLAWRVQEVERKLAMRRGESVRAWLEENYSDSVQSHIVLRGYLFQPLHHFDSTSETTIAHDWRFHQNPAKLTHEANGFTMNTSSNPSIATDHLRGWWTTAMETDLPAKVRANGLRGLGESRFVILPKLHWLSPVVAVQNKLSGQVYVEGDNRLDIPEVEALTLDELMAFVREHFQKVASAAETNKTGGVAMPLLVAEIVQELKALEDNDPRHWYELSRGFILDPKCWDPSPLCHEPVRFRRTLRRNVVTGVGERDGADEGFIKPDADEVIAQDEQKRHEFADPANFGPEEMSKELVSLLGAVNSKFSHAELKRSTKELLTWRRQHATNEEESKLARRVGYLLLDVIDNLNRESNL</sequence>
<proteinExistence type="predicted"/>
<evidence type="ECO:0000313" key="1">
    <source>
        <dbReference type="EMBL" id="EGZ16648.1"/>
    </source>
</evidence>